<reference evidence="2" key="1">
    <citation type="journal article" date="2022" name="Mol. Ecol. Resour.">
        <title>The genomes of chicory, endive, great burdock and yacon provide insights into Asteraceae palaeo-polyploidization history and plant inulin production.</title>
        <authorList>
            <person name="Fan W."/>
            <person name="Wang S."/>
            <person name="Wang H."/>
            <person name="Wang A."/>
            <person name="Jiang F."/>
            <person name="Liu H."/>
            <person name="Zhao H."/>
            <person name="Xu D."/>
            <person name="Zhang Y."/>
        </authorList>
    </citation>
    <scope>NUCLEOTIDE SEQUENCE [LARGE SCALE GENOMIC DNA]</scope>
    <source>
        <strain evidence="2">cv. Punajuju</strain>
    </source>
</reference>
<dbReference type="EMBL" id="CM042013">
    <property type="protein sequence ID" value="KAI3740631.1"/>
    <property type="molecule type" value="Genomic_DNA"/>
</dbReference>
<sequence length="188" mass="20996">MNFFHRHSPSSYQFSSLNVSSAIATGPDHIALFDSQESNDPISTFNDRILKEQYSRRASERPNTKMDSGSGANVSNKEVDKYIKMRICVKPMEMIASMKTSVDVRTLSTTPISRTLYLVLTAFHDCSTIFQLPEEVPSEDDEVSVVWRTSNNGCADVVDDDNGSSRCALHSKMDQSTIVFPVFPVIVM</sequence>
<name>A0ACB9D2D0_CICIN</name>
<comment type="caution">
    <text evidence="1">The sequence shown here is derived from an EMBL/GenBank/DDBJ whole genome shotgun (WGS) entry which is preliminary data.</text>
</comment>
<organism evidence="1 2">
    <name type="scientific">Cichorium intybus</name>
    <name type="common">Chicory</name>
    <dbReference type="NCBI Taxonomy" id="13427"/>
    <lineage>
        <taxon>Eukaryota</taxon>
        <taxon>Viridiplantae</taxon>
        <taxon>Streptophyta</taxon>
        <taxon>Embryophyta</taxon>
        <taxon>Tracheophyta</taxon>
        <taxon>Spermatophyta</taxon>
        <taxon>Magnoliopsida</taxon>
        <taxon>eudicotyledons</taxon>
        <taxon>Gunneridae</taxon>
        <taxon>Pentapetalae</taxon>
        <taxon>asterids</taxon>
        <taxon>campanulids</taxon>
        <taxon>Asterales</taxon>
        <taxon>Asteraceae</taxon>
        <taxon>Cichorioideae</taxon>
        <taxon>Cichorieae</taxon>
        <taxon>Cichoriinae</taxon>
        <taxon>Cichorium</taxon>
    </lineage>
</organism>
<protein>
    <submittedName>
        <fullName evidence="1">Uncharacterized protein</fullName>
    </submittedName>
</protein>
<gene>
    <name evidence="1" type="ORF">L2E82_31101</name>
</gene>
<proteinExistence type="predicted"/>
<evidence type="ECO:0000313" key="1">
    <source>
        <dbReference type="EMBL" id="KAI3740631.1"/>
    </source>
</evidence>
<evidence type="ECO:0000313" key="2">
    <source>
        <dbReference type="Proteomes" id="UP001055811"/>
    </source>
</evidence>
<keyword evidence="2" id="KW-1185">Reference proteome</keyword>
<reference evidence="1 2" key="2">
    <citation type="journal article" date="2022" name="Mol. Ecol. Resour.">
        <title>The genomes of chicory, endive, great burdock and yacon provide insights into Asteraceae paleo-polyploidization history and plant inulin production.</title>
        <authorList>
            <person name="Fan W."/>
            <person name="Wang S."/>
            <person name="Wang H."/>
            <person name="Wang A."/>
            <person name="Jiang F."/>
            <person name="Liu H."/>
            <person name="Zhao H."/>
            <person name="Xu D."/>
            <person name="Zhang Y."/>
        </authorList>
    </citation>
    <scope>NUCLEOTIDE SEQUENCE [LARGE SCALE GENOMIC DNA]</scope>
    <source>
        <strain evidence="2">cv. Punajuju</strain>
        <tissue evidence="1">Leaves</tissue>
    </source>
</reference>
<dbReference type="Proteomes" id="UP001055811">
    <property type="component" value="Linkage Group LG05"/>
</dbReference>
<accession>A0ACB9D2D0</accession>